<protein>
    <submittedName>
        <fullName evidence="1">Uncharacterized protein</fullName>
    </submittedName>
</protein>
<accession>A0ACC1R6K7</accession>
<evidence type="ECO:0000313" key="2">
    <source>
        <dbReference type="Proteomes" id="UP001148737"/>
    </source>
</evidence>
<keyword evidence="2" id="KW-1185">Reference proteome</keyword>
<sequence>MDESAQHYGQAVQLEAKKRRRPPLSCEQCRKRKVKCDRAEPCNQCVKSNPENCTYVPTQDPKSRRRRSKRPGVPAESSRSTPLPLRQPAATLRDTRQPSATAQLETLSSPPTISNKTVAETRWSEYTYPERSVISKDRYIGQSHWVNIAASFPVELSMLKNQEHSQSELFQILYQCKSICQSIKSLQFQSRLSLDIGMHGLSREVCDDLVNAYLATFEGVFRILHVGTFKKEYLSYWVSRSNSTDAFVVLLQLCMALGSAVIERTADLRSKATRWIHEAQSWLLRAPEKKQLTISGIQILCLLLLSKMVCGASADLTWIMAGSALRTAMQMGLHRDPGQLGKMTVYRAEMRRRLWATILELNLQHSLEAGGLPLISCEDYDTLPPADLDDDQLSESIEDLESRPISGRIATQMSVPREVFESFPVRLVIVQYINSCRSRDDYDKTLQFNSELTKACRSFSKAIGALTKELDKVSASFGCQRANPINCFHISLAEVALYRCFHALHFPVLLTAFDDPRFYFSRKMCLDGALKIADLWRFSRTGAASRNLGSLSDFERLTIHGTGMFKTVLLQASCIIALELIHDKSGRSSGLGYLPAVGHSDLRACLESALDWTLRRMRAGELTVKPYCFLSACVAHIDALGQCMDKTATMELLIRRTTEAARTGLSLLNEVARDCGIFTTETEMPRQDASADETVETLMASWDGGWAWDESDDWMWTGAWSQLTMPVAMEDGNGVVNN</sequence>
<proteinExistence type="predicted"/>
<evidence type="ECO:0000313" key="1">
    <source>
        <dbReference type="EMBL" id="KAJ3498668.1"/>
    </source>
</evidence>
<name>A0ACC1R6K7_9HYPO</name>
<reference evidence="1" key="1">
    <citation type="submission" date="2022-07" db="EMBL/GenBank/DDBJ databases">
        <title>Genome Sequence of Lecanicillium saksenae.</title>
        <authorList>
            <person name="Buettner E."/>
        </authorList>
    </citation>
    <scope>NUCLEOTIDE SEQUENCE</scope>
    <source>
        <strain evidence="1">VT-O1</strain>
    </source>
</reference>
<comment type="caution">
    <text evidence="1">The sequence shown here is derived from an EMBL/GenBank/DDBJ whole genome shotgun (WGS) entry which is preliminary data.</text>
</comment>
<gene>
    <name evidence="1" type="ORF">NLG97_g937</name>
</gene>
<organism evidence="1 2">
    <name type="scientific">Lecanicillium saksenae</name>
    <dbReference type="NCBI Taxonomy" id="468837"/>
    <lineage>
        <taxon>Eukaryota</taxon>
        <taxon>Fungi</taxon>
        <taxon>Dikarya</taxon>
        <taxon>Ascomycota</taxon>
        <taxon>Pezizomycotina</taxon>
        <taxon>Sordariomycetes</taxon>
        <taxon>Hypocreomycetidae</taxon>
        <taxon>Hypocreales</taxon>
        <taxon>Cordycipitaceae</taxon>
        <taxon>Lecanicillium</taxon>
    </lineage>
</organism>
<dbReference type="Proteomes" id="UP001148737">
    <property type="component" value="Unassembled WGS sequence"/>
</dbReference>
<dbReference type="EMBL" id="JANAKD010000040">
    <property type="protein sequence ID" value="KAJ3498668.1"/>
    <property type="molecule type" value="Genomic_DNA"/>
</dbReference>